<dbReference type="GO" id="GO:0008610">
    <property type="term" value="P:lipid biosynthetic process"/>
    <property type="evidence" value="ECO:0007669"/>
    <property type="project" value="TreeGrafter"/>
</dbReference>
<dbReference type="EMBL" id="MU853557">
    <property type="protein sequence ID" value="KAK4147190.1"/>
    <property type="molecule type" value="Genomic_DNA"/>
</dbReference>
<evidence type="ECO:0000256" key="5">
    <source>
        <dbReference type="ARBA" id="ARBA00023136"/>
    </source>
</evidence>
<dbReference type="PANTHER" id="PTHR11247:SF1">
    <property type="entry name" value="DOLICHYLDIPHOSPHATASE 1"/>
    <property type="match status" value="1"/>
</dbReference>
<dbReference type="Gene3D" id="1.20.144.10">
    <property type="entry name" value="Phosphatidic acid phosphatase type 2/haloperoxidase"/>
    <property type="match status" value="1"/>
</dbReference>
<dbReference type="SUPFAM" id="SSF48317">
    <property type="entry name" value="Acid phosphatase/Vanadium-dependent haloperoxidase"/>
    <property type="match status" value="2"/>
</dbReference>
<feature type="transmembrane region" description="Helical" evidence="6">
    <location>
        <begin position="27"/>
        <end position="47"/>
    </location>
</feature>
<feature type="domain" description="Phosphatidic acid phosphatase type 2/haloperoxidase" evidence="7">
    <location>
        <begin position="55"/>
        <end position="135"/>
    </location>
</feature>
<proteinExistence type="inferred from homology"/>
<reference evidence="8" key="2">
    <citation type="submission" date="2023-05" db="EMBL/GenBank/DDBJ databases">
        <authorList>
            <consortium name="Lawrence Berkeley National Laboratory"/>
            <person name="Steindorff A."/>
            <person name="Hensen N."/>
            <person name="Bonometti L."/>
            <person name="Westerberg I."/>
            <person name="Brannstrom I.O."/>
            <person name="Guillou S."/>
            <person name="Cros-Aarteil S."/>
            <person name="Calhoun S."/>
            <person name="Haridas S."/>
            <person name="Kuo A."/>
            <person name="Mondo S."/>
            <person name="Pangilinan J."/>
            <person name="Riley R."/>
            <person name="Labutti K."/>
            <person name="Andreopoulos B."/>
            <person name="Lipzen A."/>
            <person name="Chen C."/>
            <person name="Yanf M."/>
            <person name="Daum C."/>
            <person name="Ng V."/>
            <person name="Clum A."/>
            <person name="Ohm R."/>
            <person name="Martin F."/>
            <person name="Silar P."/>
            <person name="Natvig D."/>
            <person name="Lalanne C."/>
            <person name="Gautier V."/>
            <person name="Ament-Velasquez S.L."/>
            <person name="Kruys A."/>
            <person name="Hutchinson M.I."/>
            <person name="Powell A.J."/>
            <person name="Barry K."/>
            <person name="Miller A.N."/>
            <person name="Grigoriev I.V."/>
            <person name="Debuchy R."/>
            <person name="Gladieux P."/>
            <person name="Thoren M.H."/>
            <person name="Johannesson H."/>
        </authorList>
    </citation>
    <scope>NUCLEOTIDE SEQUENCE</scope>
    <source>
        <strain evidence="8">CBS 141.50</strain>
    </source>
</reference>
<feature type="domain" description="Phosphatidic acid phosphatase type 2/haloperoxidase" evidence="7">
    <location>
        <begin position="203"/>
        <end position="255"/>
    </location>
</feature>
<evidence type="ECO:0000313" key="8">
    <source>
        <dbReference type="EMBL" id="KAK4147190.1"/>
    </source>
</evidence>
<evidence type="ECO:0000313" key="9">
    <source>
        <dbReference type="Proteomes" id="UP001302676"/>
    </source>
</evidence>
<keyword evidence="4 6" id="KW-1133">Transmembrane helix</keyword>
<evidence type="ECO:0000256" key="3">
    <source>
        <dbReference type="ARBA" id="ARBA00022801"/>
    </source>
</evidence>
<comment type="function">
    <text evidence="6">Required for efficient N-glycosylation. Necessary for maintaining optimal levels of dolichol-linked oligosaccharides. Hydrolyzes dolichyl pyrophosphate at a very high rate and dolichyl monophosphate at a much lower rate. Does not act on phosphatidate.</text>
</comment>
<evidence type="ECO:0000256" key="6">
    <source>
        <dbReference type="RuleBase" id="RU367078"/>
    </source>
</evidence>
<keyword evidence="3 6" id="KW-0378">Hydrolase</keyword>
<dbReference type="Proteomes" id="UP001302676">
    <property type="component" value="Unassembled WGS sequence"/>
</dbReference>
<evidence type="ECO:0000259" key="7">
    <source>
        <dbReference type="Pfam" id="PF01569"/>
    </source>
</evidence>
<comment type="similarity">
    <text evidence="6">Belongs to the dolichyldiphosphatase family.</text>
</comment>
<dbReference type="CDD" id="cd03382">
    <property type="entry name" value="PAP2_dolichyldiphosphatase"/>
    <property type="match status" value="1"/>
</dbReference>
<dbReference type="AlphaFoldDB" id="A0AAN6V9F5"/>
<organism evidence="8 9">
    <name type="scientific">Dichotomopilus funicola</name>
    <dbReference type="NCBI Taxonomy" id="1934379"/>
    <lineage>
        <taxon>Eukaryota</taxon>
        <taxon>Fungi</taxon>
        <taxon>Dikarya</taxon>
        <taxon>Ascomycota</taxon>
        <taxon>Pezizomycotina</taxon>
        <taxon>Sordariomycetes</taxon>
        <taxon>Sordariomycetidae</taxon>
        <taxon>Sordariales</taxon>
        <taxon>Chaetomiaceae</taxon>
        <taxon>Dichotomopilus</taxon>
    </lineage>
</organism>
<name>A0AAN6V9F5_9PEZI</name>
<keyword evidence="9" id="KW-1185">Reference proteome</keyword>
<dbReference type="InterPro" id="IPR036938">
    <property type="entry name" value="PAP2/HPO_sf"/>
</dbReference>
<evidence type="ECO:0000256" key="1">
    <source>
        <dbReference type="ARBA" id="ARBA00004141"/>
    </source>
</evidence>
<sequence length="318" mass="33976">MADDVTPLASLSLTHVYYNPSDPLSTLSAFLSLLPQALMIVYVTLFWSTREAEVLLMFLGQLACEAVNFILKRLIKEERPKLLTDAAGGAAVGHGYGMPSSHAQFVFFWAVALTLFLVVRHRPVKLGRVVSAAAAVATVNAAPGVPGVGVASPAAVSTSATSADTTISKADADPTLINIHRAYLTGGLPALTSSIEAYSHTHWTLPQRFLVSAGAALVAALVAWSRVYLGYHTVRQVLAGCAAGVVCGVGWFTATYVLRETGLLAWGLETPPARCLRIRDLVVVEDLPQAGWEKWEGKRRAALESRRAEVGGRGKKEQ</sequence>
<keyword evidence="6" id="KW-0256">Endoplasmic reticulum</keyword>
<dbReference type="RefSeq" id="XP_062640561.1">
    <property type="nucleotide sequence ID" value="XM_062779389.1"/>
</dbReference>
<dbReference type="Pfam" id="PF01569">
    <property type="entry name" value="PAP2"/>
    <property type="match status" value="2"/>
</dbReference>
<protein>
    <recommendedName>
        <fullName evidence="6">Dolichyldiphosphatase</fullName>
        <ecNumber evidence="6">3.6.1.43</ecNumber>
    </recommendedName>
</protein>
<feature type="transmembrane region" description="Helical" evidence="6">
    <location>
        <begin position="209"/>
        <end position="231"/>
    </location>
</feature>
<evidence type="ECO:0000256" key="2">
    <source>
        <dbReference type="ARBA" id="ARBA00022692"/>
    </source>
</evidence>
<dbReference type="GO" id="GO:0047874">
    <property type="term" value="F:dolichyldiphosphatase activity"/>
    <property type="evidence" value="ECO:0007669"/>
    <property type="project" value="UniProtKB-UniRule"/>
</dbReference>
<reference evidence="8" key="1">
    <citation type="journal article" date="2023" name="Mol. Phylogenet. Evol.">
        <title>Genome-scale phylogeny and comparative genomics of the fungal order Sordariales.</title>
        <authorList>
            <person name="Hensen N."/>
            <person name="Bonometti L."/>
            <person name="Westerberg I."/>
            <person name="Brannstrom I.O."/>
            <person name="Guillou S."/>
            <person name="Cros-Aarteil S."/>
            <person name="Calhoun S."/>
            <person name="Haridas S."/>
            <person name="Kuo A."/>
            <person name="Mondo S."/>
            <person name="Pangilinan J."/>
            <person name="Riley R."/>
            <person name="LaButti K."/>
            <person name="Andreopoulos B."/>
            <person name="Lipzen A."/>
            <person name="Chen C."/>
            <person name="Yan M."/>
            <person name="Daum C."/>
            <person name="Ng V."/>
            <person name="Clum A."/>
            <person name="Steindorff A."/>
            <person name="Ohm R.A."/>
            <person name="Martin F."/>
            <person name="Silar P."/>
            <person name="Natvig D.O."/>
            <person name="Lalanne C."/>
            <person name="Gautier V."/>
            <person name="Ament-Velasquez S.L."/>
            <person name="Kruys A."/>
            <person name="Hutchinson M.I."/>
            <person name="Powell A.J."/>
            <person name="Barry K."/>
            <person name="Miller A.N."/>
            <person name="Grigoriev I.V."/>
            <person name="Debuchy R."/>
            <person name="Gladieux P."/>
            <person name="Hiltunen Thoren M."/>
            <person name="Johannesson H."/>
        </authorList>
    </citation>
    <scope>NUCLEOTIDE SEQUENCE</scope>
    <source>
        <strain evidence="8">CBS 141.50</strain>
    </source>
</reference>
<keyword evidence="2 6" id="KW-0812">Transmembrane</keyword>
<gene>
    <name evidence="8" type="ORF">C8A04DRAFT_24989</name>
</gene>
<feature type="transmembrane region" description="Helical" evidence="6">
    <location>
        <begin position="54"/>
        <end position="71"/>
    </location>
</feature>
<evidence type="ECO:0000256" key="4">
    <source>
        <dbReference type="ARBA" id="ARBA00022989"/>
    </source>
</evidence>
<comment type="pathway">
    <text evidence="6">Protein modification; protein glycosylation.</text>
</comment>
<comment type="caution">
    <text evidence="8">The sequence shown here is derived from an EMBL/GenBank/DDBJ whole genome shotgun (WGS) entry which is preliminary data.</text>
</comment>
<dbReference type="EC" id="3.6.1.43" evidence="6"/>
<accession>A0AAN6V9F5</accession>
<keyword evidence="5 6" id="KW-0472">Membrane</keyword>
<comment type="catalytic activity">
    <reaction evidence="6">
        <text>a di-trans,poly-cis-dolichyl diphosphate + H2O = a di-trans,poly-cis-dolichyl phosphate + phosphate + H(+)</text>
        <dbReference type="Rhea" id="RHEA:14385"/>
        <dbReference type="Rhea" id="RHEA-COMP:19498"/>
        <dbReference type="Rhea" id="RHEA-COMP:19506"/>
        <dbReference type="ChEBI" id="CHEBI:15377"/>
        <dbReference type="ChEBI" id="CHEBI:15378"/>
        <dbReference type="ChEBI" id="CHEBI:43474"/>
        <dbReference type="ChEBI" id="CHEBI:57497"/>
        <dbReference type="ChEBI" id="CHEBI:57683"/>
        <dbReference type="EC" id="3.6.1.43"/>
    </reaction>
</comment>
<feature type="transmembrane region" description="Helical" evidence="6">
    <location>
        <begin position="237"/>
        <end position="258"/>
    </location>
</feature>
<dbReference type="InterPro" id="IPR039667">
    <property type="entry name" value="Dolichyldiphosphatase_PAP2"/>
</dbReference>
<dbReference type="GO" id="GO:0006487">
    <property type="term" value="P:protein N-linked glycosylation"/>
    <property type="evidence" value="ECO:0007669"/>
    <property type="project" value="UniProtKB-UniRule"/>
</dbReference>
<feature type="transmembrane region" description="Helical" evidence="6">
    <location>
        <begin position="102"/>
        <end position="119"/>
    </location>
</feature>
<dbReference type="GeneID" id="87816002"/>
<dbReference type="GO" id="GO:0005789">
    <property type="term" value="C:endoplasmic reticulum membrane"/>
    <property type="evidence" value="ECO:0007669"/>
    <property type="project" value="UniProtKB-SubCell"/>
</dbReference>
<comment type="subcellular location">
    <subcellularLocation>
        <location evidence="6">Endoplasmic reticulum membrane</location>
        <topology evidence="6">Multi-pass membrane protein</topology>
    </subcellularLocation>
    <subcellularLocation>
        <location evidence="1">Membrane</location>
        <topology evidence="1">Multi-pass membrane protein</topology>
    </subcellularLocation>
</comment>
<dbReference type="PANTHER" id="PTHR11247">
    <property type="entry name" value="PALMITOYL-PROTEIN THIOESTERASE/DOLICHYLDIPHOSPHATASE 1"/>
    <property type="match status" value="1"/>
</dbReference>
<dbReference type="InterPro" id="IPR000326">
    <property type="entry name" value="PAP2/HPO"/>
</dbReference>